<dbReference type="Pfam" id="PF22692">
    <property type="entry name" value="LlgE_F_G_D1"/>
    <property type="match status" value="1"/>
</dbReference>
<comment type="similarity">
    <text evidence="2 5">Belongs to the flagella basal body rod proteins family.</text>
</comment>
<evidence type="ECO:0000313" key="11">
    <source>
        <dbReference type="Proteomes" id="UP000078272"/>
    </source>
</evidence>
<dbReference type="InterPro" id="IPR001444">
    <property type="entry name" value="Flag_bb_rod_N"/>
</dbReference>
<dbReference type="Gene3D" id="2.60.98.20">
    <property type="entry name" value="Flagellar hook protein FlgE"/>
    <property type="match status" value="1"/>
</dbReference>
<evidence type="ECO:0000313" key="10">
    <source>
        <dbReference type="EMBL" id="KTQ94130.1"/>
    </source>
</evidence>
<reference evidence="10 11" key="1">
    <citation type="journal article" date="2016" name="Front. Microbiol.">
        <title>Genomic Resource of Rice Seed Associated Bacteria.</title>
        <authorList>
            <person name="Midha S."/>
            <person name="Bansal K."/>
            <person name="Sharma S."/>
            <person name="Kumar N."/>
            <person name="Patil P.P."/>
            <person name="Chaudhry V."/>
            <person name="Patil P.B."/>
        </authorList>
    </citation>
    <scope>NUCLEOTIDE SEQUENCE [LARGE SCALE GENOMIC DNA]</scope>
    <source>
        <strain evidence="10 11">NS226</strain>
    </source>
</reference>
<dbReference type="Pfam" id="PF00460">
    <property type="entry name" value="Flg_bb_rod"/>
    <property type="match status" value="1"/>
</dbReference>
<gene>
    <name evidence="10" type="ORF">NS226_14925</name>
</gene>
<dbReference type="RefSeq" id="WP_082675606.1">
    <property type="nucleotide sequence ID" value="NZ_LDPZ01000030.1"/>
</dbReference>
<dbReference type="EMBL" id="LDPZ01000030">
    <property type="protein sequence ID" value="KTQ94130.1"/>
    <property type="molecule type" value="Genomic_DNA"/>
</dbReference>
<dbReference type="AlphaFoldDB" id="A0A175R8K7"/>
<dbReference type="PROSITE" id="PS00588">
    <property type="entry name" value="FLAGELLA_BB_ROD"/>
    <property type="match status" value="1"/>
</dbReference>
<evidence type="ECO:0000259" key="8">
    <source>
        <dbReference type="Pfam" id="PF07559"/>
    </source>
</evidence>
<feature type="domain" description="Flagellar basal-body/hook protein C-terminal" evidence="7">
    <location>
        <begin position="422"/>
        <end position="467"/>
    </location>
</feature>
<feature type="domain" description="Flagellar hook protein FlgE/F/G-like D1" evidence="9">
    <location>
        <begin position="89"/>
        <end position="136"/>
    </location>
</feature>
<evidence type="ECO:0000256" key="1">
    <source>
        <dbReference type="ARBA" id="ARBA00004117"/>
    </source>
</evidence>
<comment type="function">
    <text evidence="5">A flexible structure which links the flagellar filament to the drive apparatus in the basal body.</text>
</comment>
<proteinExistence type="inferred from homology"/>
<dbReference type="GO" id="GO:0009424">
    <property type="term" value="C:bacterial-type flagellum hook"/>
    <property type="evidence" value="ECO:0007669"/>
    <property type="project" value="TreeGrafter"/>
</dbReference>
<evidence type="ECO:0000256" key="5">
    <source>
        <dbReference type="RuleBase" id="RU362116"/>
    </source>
</evidence>
<dbReference type="InterPro" id="IPR037925">
    <property type="entry name" value="FlgE/F/G-like"/>
</dbReference>
<dbReference type="OrthoDB" id="8372879at2"/>
<comment type="caution">
    <text evidence="10">The sequence shown here is derived from an EMBL/GenBank/DDBJ whole genome shotgun (WGS) entry which is preliminary data.</text>
</comment>
<accession>A0A175R8K7</accession>
<dbReference type="Pfam" id="PF06429">
    <property type="entry name" value="Flg_bbr_C"/>
    <property type="match status" value="1"/>
</dbReference>
<evidence type="ECO:0000256" key="4">
    <source>
        <dbReference type="ARBA" id="ARBA00023143"/>
    </source>
</evidence>
<dbReference type="Pfam" id="PF07559">
    <property type="entry name" value="FlgE_D2"/>
    <property type="match status" value="1"/>
</dbReference>
<dbReference type="PATRIC" id="fig|401562.3.peg.2688"/>
<dbReference type="GO" id="GO:0005829">
    <property type="term" value="C:cytosol"/>
    <property type="evidence" value="ECO:0007669"/>
    <property type="project" value="TreeGrafter"/>
</dbReference>
<evidence type="ECO:0000259" key="7">
    <source>
        <dbReference type="Pfam" id="PF06429"/>
    </source>
</evidence>
<dbReference type="PANTHER" id="PTHR30435:SF1">
    <property type="entry name" value="FLAGELLAR HOOK PROTEIN FLGE"/>
    <property type="match status" value="1"/>
</dbReference>
<dbReference type="InterPro" id="IPR020013">
    <property type="entry name" value="Flagellar_FlgE/F/G"/>
</dbReference>
<dbReference type="NCBIfam" id="TIGR03506">
    <property type="entry name" value="FlgEFG_subfam"/>
    <property type="match status" value="1"/>
</dbReference>
<dbReference type="InterPro" id="IPR011491">
    <property type="entry name" value="FlgE_D2"/>
</dbReference>
<evidence type="ECO:0000259" key="9">
    <source>
        <dbReference type="Pfam" id="PF22692"/>
    </source>
</evidence>
<dbReference type="GO" id="GO:0071978">
    <property type="term" value="P:bacterial-type flagellum-dependent swarming motility"/>
    <property type="evidence" value="ECO:0007669"/>
    <property type="project" value="TreeGrafter"/>
</dbReference>
<dbReference type="InterPro" id="IPR037058">
    <property type="entry name" value="Falgellar_hook_FlgE_sf"/>
</dbReference>
<dbReference type="SUPFAM" id="SSF117143">
    <property type="entry name" value="Flagellar hook protein flgE"/>
    <property type="match status" value="1"/>
</dbReference>
<name>A0A175R8K7_9HYPH</name>
<evidence type="ECO:0000259" key="6">
    <source>
        <dbReference type="Pfam" id="PF00460"/>
    </source>
</evidence>
<feature type="domain" description="Flagellar basal body rod protein N-terminal" evidence="6">
    <location>
        <begin position="7"/>
        <end position="37"/>
    </location>
</feature>
<organism evidence="10 11">
    <name type="scientific">Aureimonas ureilytica</name>
    <dbReference type="NCBI Taxonomy" id="401562"/>
    <lineage>
        <taxon>Bacteria</taxon>
        <taxon>Pseudomonadati</taxon>
        <taxon>Pseudomonadota</taxon>
        <taxon>Alphaproteobacteria</taxon>
        <taxon>Hyphomicrobiales</taxon>
        <taxon>Aurantimonadaceae</taxon>
        <taxon>Aureimonas</taxon>
    </lineage>
</organism>
<sequence>MSIGGLMRTSVSGMDAQATRLSAVSENIANANTNGYKQTTTEFTSQILAHGANQYNSGAVEANVRTLVSEQGGISYTANSSNSKKIDLAIQGNGFLVVNDGSTKGGSSGNYLTRAGSFTQQADGSLVNAAGYTLMGYPVTTNGTDYTLNGFAGLQPVNMRASLLSATATTKGDLNTNLNKEAVAVVAADTTPGEVSSTTALGAAVKYTSASSIATYDNTGKAVTLDFYYTKTADNTWEVAVFNHADASSTTGTNSSTTAPFPYAAGGTAGKGPLMTTTLTFDATSGKLSKIGTANVDTVSRDGILTVDLTSGNANAVNKLNGSKIAFNISDITQYSKDYLPLAATVDGNPAEVVDKVSVGKDGTVTATFTSGTSRNLYKIPLAMVAAPDNLTGVSGNAYYAGVESGTILMGFGGSGGLGTLQSGALENSTVDLASELTTMIESQRSYTANSKVFQTGSEIMDVLVNLKR</sequence>
<dbReference type="Proteomes" id="UP000078272">
    <property type="component" value="Unassembled WGS sequence"/>
</dbReference>
<protein>
    <recommendedName>
        <fullName evidence="3 5">Flagellar hook protein FlgE</fullName>
    </recommendedName>
</protein>
<dbReference type="PANTHER" id="PTHR30435">
    <property type="entry name" value="FLAGELLAR PROTEIN"/>
    <property type="match status" value="1"/>
</dbReference>
<comment type="subcellular location">
    <subcellularLocation>
        <location evidence="1 5">Bacterial flagellum basal body</location>
    </subcellularLocation>
</comment>
<dbReference type="InterPro" id="IPR010930">
    <property type="entry name" value="Flg_bb/hook_C_dom"/>
</dbReference>
<feature type="domain" description="Flagellar hook protein FlgE D2" evidence="8">
    <location>
        <begin position="203"/>
        <end position="348"/>
    </location>
</feature>
<evidence type="ECO:0000256" key="3">
    <source>
        <dbReference type="ARBA" id="ARBA00019015"/>
    </source>
</evidence>
<dbReference type="InterPro" id="IPR053967">
    <property type="entry name" value="LlgE_F_G-like_D1"/>
</dbReference>
<dbReference type="GO" id="GO:0009425">
    <property type="term" value="C:bacterial-type flagellum basal body"/>
    <property type="evidence" value="ECO:0007669"/>
    <property type="project" value="UniProtKB-SubCell"/>
</dbReference>
<evidence type="ECO:0000256" key="2">
    <source>
        <dbReference type="ARBA" id="ARBA00009677"/>
    </source>
</evidence>
<dbReference type="InterPro" id="IPR019776">
    <property type="entry name" value="Flagellar_basal_body_rod_CS"/>
</dbReference>
<dbReference type="STRING" id="401562.NS365_14160"/>
<keyword evidence="4 5" id="KW-0975">Bacterial flagellum</keyword>